<feature type="region of interest" description="Disordered" evidence="1">
    <location>
        <begin position="93"/>
        <end position="124"/>
    </location>
</feature>
<protein>
    <recommendedName>
        <fullName evidence="2">Toxin YqcG C-terminal domain-containing protein</fullName>
    </recommendedName>
</protein>
<dbReference type="InterPro" id="IPR026835">
    <property type="entry name" value="YqcG_C"/>
</dbReference>
<gene>
    <name evidence="3" type="ORF">SDC9_59506</name>
</gene>
<sequence length="516" mass="55175">MNVVPETFSGELYPKPGGSGTPRGGRAAQRQKERAKGKETQTVAAAPAPIPQPVAQSQPPPPADKPVFQRELSRLQTGTPLLDYVHAFQERGYLGGAGGGTAAAAPAAPEPQADRPAPPEGPTLDAQIASYWNAEEAAPLRGAAAREKRAKATVEKPADLGYDGFNAEASPASLSQTDLWDVSPDLFLSPPPQAGVWDVAPDQDYRPARPADNPLTRALNQIILGNYTDDVTVLGTAGQILLGLAGLDLPADVRDLTYDLTNWEWTKEHALQTALDTVGFLPFVGALKNSDEVAALLKAASGSGALVGAAKYADETAAALKRLLSGGVKYIDEAADAAGASLKTAKTIGRAAGEAADDMDEIIDAVWRSGDDALGAAAEGASDQLDEIIDAIWNSGDDALETVTEGAEELVDNRPYLDPNSRPSFRKGVVESTWNNAKGPDGLVRDPNTGDVINWSPGQSRKDIWDMGHVPGQKYYDMYQKYIRGEMTPKQFRDWYNNPNNYRPEIPRNNRGHLFE</sequence>
<feature type="domain" description="Toxin YqcG C-terminal" evidence="2">
    <location>
        <begin position="441"/>
        <end position="516"/>
    </location>
</feature>
<feature type="compositionally biased region" description="Basic and acidic residues" evidence="1">
    <location>
        <begin position="30"/>
        <end position="39"/>
    </location>
</feature>
<feature type="compositionally biased region" description="Low complexity" evidence="1">
    <location>
        <begin position="102"/>
        <end position="115"/>
    </location>
</feature>
<organism evidence="3">
    <name type="scientific">bioreactor metagenome</name>
    <dbReference type="NCBI Taxonomy" id="1076179"/>
    <lineage>
        <taxon>unclassified sequences</taxon>
        <taxon>metagenomes</taxon>
        <taxon>ecological metagenomes</taxon>
    </lineage>
</organism>
<accession>A0A644XBK8</accession>
<feature type="compositionally biased region" description="Pro residues" evidence="1">
    <location>
        <begin position="48"/>
        <end position="64"/>
    </location>
</feature>
<reference evidence="3" key="1">
    <citation type="submission" date="2019-08" db="EMBL/GenBank/DDBJ databases">
        <authorList>
            <person name="Kucharzyk K."/>
            <person name="Murdoch R.W."/>
            <person name="Higgins S."/>
            <person name="Loffler F."/>
        </authorList>
    </citation>
    <scope>NUCLEOTIDE SEQUENCE</scope>
</reference>
<proteinExistence type="predicted"/>
<feature type="region of interest" description="Disordered" evidence="1">
    <location>
        <begin position="1"/>
        <end position="69"/>
    </location>
</feature>
<dbReference type="Pfam" id="PF14410">
    <property type="entry name" value="GH-E"/>
    <property type="match status" value="1"/>
</dbReference>
<dbReference type="AlphaFoldDB" id="A0A644XBK8"/>
<comment type="caution">
    <text evidence="3">The sequence shown here is derived from an EMBL/GenBank/DDBJ whole genome shotgun (WGS) entry which is preliminary data.</text>
</comment>
<dbReference type="EMBL" id="VSSQ01002075">
    <property type="protein sequence ID" value="MPM13151.1"/>
    <property type="molecule type" value="Genomic_DNA"/>
</dbReference>
<name>A0A644XBK8_9ZZZZ</name>
<evidence type="ECO:0000259" key="2">
    <source>
        <dbReference type="Pfam" id="PF14410"/>
    </source>
</evidence>
<dbReference type="CDD" id="cd20744">
    <property type="entry name" value="FIX_AHH_RhsA-like"/>
    <property type="match status" value="1"/>
</dbReference>
<evidence type="ECO:0000256" key="1">
    <source>
        <dbReference type="SAM" id="MobiDB-lite"/>
    </source>
</evidence>
<evidence type="ECO:0000313" key="3">
    <source>
        <dbReference type="EMBL" id="MPM13151.1"/>
    </source>
</evidence>